<evidence type="ECO:0000313" key="2">
    <source>
        <dbReference type="Proteomes" id="UP000265816"/>
    </source>
</evidence>
<reference evidence="1 2" key="1">
    <citation type="submission" date="2018-08" db="EMBL/GenBank/DDBJ databases">
        <title>Bacillus jemisoniae sp. nov., Bacillus chryseoplanitiae sp. nov., Bacillus resnikiae sp. nov., and Bacillus frankliniae sp. nov., isolated from Viking spacecraft and associated surfaces.</title>
        <authorList>
            <person name="Seuylemezian A."/>
            <person name="Vaishampayan P."/>
        </authorList>
    </citation>
    <scope>NUCLEOTIDE SEQUENCE [LARGE SCALE GENOMIC DNA]</scope>
    <source>
        <strain evidence="1 2">JJ-247</strain>
    </source>
</reference>
<dbReference type="EMBL" id="QWVT01000040">
    <property type="protein sequence ID" value="RID82266.1"/>
    <property type="molecule type" value="Genomic_DNA"/>
</dbReference>
<comment type="caution">
    <text evidence="1">The sequence shown here is derived from an EMBL/GenBank/DDBJ whole genome shotgun (WGS) entry which is preliminary data.</text>
</comment>
<protein>
    <submittedName>
        <fullName evidence="1">Uncharacterized protein</fullName>
    </submittedName>
</protein>
<organism evidence="1 2">
    <name type="scientific">Mesobacillus zeae</name>
    <dbReference type="NCBI Taxonomy" id="1917180"/>
    <lineage>
        <taxon>Bacteria</taxon>
        <taxon>Bacillati</taxon>
        <taxon>Bacillota</taxon>
        <taxon>Bacilli</taxon>
        <taxon>Bacillales</taxon>
        <taxon>Bacillaceae</taxon>
        <taxon>Mesobacillus</taxon>
    </lineage>
</organism>
<dbReference type="RefSeq" id="WP_119114573.1">
    <property type="nucleotide sequence ID" value="NZ_CBCSEO010000018.1"/>
</dbReference>
<sequence length="158" mass="19107">MSYDHVEQNKKMFVRRFFGDLREKGIKQSLKYTLEQKVENFKVTKADYKELLAKKMYTYKTIDGLFLWEVDRKLNRIARKGFKQKDLDSGVITIVLSRKQTNELATEEEKARLESTIDDLDGYENLRLRQFYRYKTEYCEKKFYGKVTRWVELKITNL</sequence>
<gene>
    <name evidence="1" type="ORF">D1970_19750</name>
</gene>
<dbReference type="AlphaFoldDB" id="A0A398B3A0"/>
<proteinExistence type="predicted"/>
<keyword evidence="2" id="KW-1185">Reference proteome</keyword>
<evidence type="ECO:0000313" key="1">
    <source>
        <dbReference type="EMBL" id="RID82266.1"/>
    </source>
</evidence>
<dbReference type="OrthoDB" id="2864786at2"/>
<name>A0A398B3A0_9BACI</name>
<dbReference type="Proteomes" id="UP000265816">
    <property type="component" value="Unassembled WGS sequence"/>
</dbReference>
<accession>A0A398B3A0</accession>